<reference evidence="2 3" key="1">
    <citation type="submission" date="2018-06" db="EMBL/GenBank/DDBJ databases">
        <authorList>
            <consortium name="Pathogen Informatics"/>
            <person name="Doyle S."/>
        </authorList>
    </citation>
    <scope>NUCLEOTIDE SEQUENCE [LARGE SCALE GENOMIC DNA]</scope>
    <source>
        <strain evidence="2 3">NCTC12410</strain>
    </source>
</reference>
<evidence type="ECO:0000256" key="1">
    <source>
        <dbReference type="SAM" id="MobiDB-lite"/>
    </source>
</evidence>
<protein>
    <submittedName>
        <fullName evidence="2">Uncharacterized protein</fullName>
    </submittedName>
</protein>
<dbReference type="AlphaFoldDB" id="A0A377J478"/>
<dbReference type="Proteomes" id="UP000254841">
    <property type="component" value="Unassembled WGS sequence"/>
</dbReference>
<name>A0A377J478_9HELI</name>
<gene>
    <name evidence="2" type="ORF">NCTC12410_01096</name>
</gene>
<accession>A0A377J478</accession>
<organism evidence="2 3">
    <name type="scientific">Helicobacter canis</name>
    <dbReference type="NCBI Taxonomy" id="29419"/>
    <lineage>
        <taxon>Bacteria</taxon>
        <taxon>Pseudomonadati</taxon>
        <taxon>Campylobacterota</taxon>
        <taxon>Epsilonproteobacteria</taxon>
        <taxon>Campylobacterales</taxon>
        <taxon>Helicobacteraceae</taxon>
        <taxon>Helicobacter</taxon>
    </lineage>
</organism>
<dbReference type="EMBL" id="UGHV01000001">
    <property type="protein sequence ID" value="STO97271.1"/>
    <property type="molecule type" value="Genomic_DNA"/>
</dbReference>
<evidence type="ECO:0000313" key="2">
    <source>
        <dbReference type="EMBL" id="STO97271.1"/>
    </source>
</evidence>
<feature type="compositionally biased region" description="Low complexity" evidence="1">
    <location>
        <begin position="20"/>
        <end position="33"/>
    </location>
</feature>
<dbReference type="RefSeq" id="WP_258552210.1">
    <property type="nucleotide sequence ID" value="NZ_UGHV01000001.1"/>
</dbReference>
<proteinExistence type="predicted"/>
<feature type="region of interest" description="Disordered" evidence="1">
    <location>
        <begin position="17"/>
        <end position="41"/>
    </location>
</feature>
<sequence>MDYHTEITLAIHNDEKVDSSLESMPSPLESTLPRSISFKPD</sequence>
<evidence type="ECO:0000313" key="3">
    <source>
        <dbReference type="Proteomes" id="UP000254841"/>
    </source>
</evidence>